<reference evidence="3" key="1">
    <citation type="journal article" date="2013" name="Genetics">
        <title>The draft genome and transcriptome of Panagrellus redivivus are shaped by the harsh demands of a free-living lifestyle.</title>
        <authorList>
            <person name="Srinivasan J."/>
            <person name="Dillman A.R."/>
            <person name="Macchietto M.G."/>
            <person name="Heikkinen L."/>
            <person name="Lakso M."/>
            <person name="Fracchia K.M."/>
            <person name="Antoshechkin I."/>
            <person name="Mortazavi A."/>
            <person name="Wong G."/>
            <person name="Sternberg P.W."/>
        </authorList>
    </citation>
    <scope>NUCLEOTIDE SEQUENCE [LARGE SCALE GENOMIC DNA]</scope>
    <source>
        <strain evidence="3">MT8872</strain>
    </source>
</reference>
<keyword evidence="3" id="KW-1185">Reference proteome</keyword>
<dbReference type="Proteomes" id="UP000492821">
    <property type="component" value="Unassembled WGS sequence"/>
</dbReference>
<evidence type="ECO:0000313" key="3">
    <source>
        <dbReference type="Proteomes" id="UP000492821"/>
    </source>
</evidence>
<evidence type="ECO:0000259" key="2">
    <source>
        <dbReference type="Pfam" id="PF23003"/>
    </source>
</evidence>
<protein>
    <submittedName>
        <fullName evidence="4">Beta_helix domain-containing protein</fullName>
    </submittedName>
</protein>
<keyword evidence="1" id="KW-0732">Signal</keyword>
<feature type="domain" description="Abnormal cell migration protein 18-like fibronectin type I" evidence="2">
    <location>
        <begin position="133"/>
        <end position="196"/>
    </location>
</feature>
<feature type="domain" description="Abnormal cell migration protein 18-like fibronectin type I" evidence="2">
    <location>
        <begin position="206"/>
        <end position="270"/>
    </location>
</feature>
<sequence length="302" mass="33697">MQLFVIAGLALIALVTCELRVTSSQGEESTLVLVPHGEDPDTSKNRVVIPHVSKDGPLPPLPCVVSGSGTHEHGQTFLKDNFHYKCNNGTAEVMACVSDDMSVIQIGRTFLRNGIRHKCLINGDTVTYEQRSTCFENGIHYDIGESFRNGSFKLVCKDNGVAIEGCYLQNRDDLILLGQSVIIGRQKHTCEVMNQGRIRYVVNALGCKKGDEIYGEGQIWTEKHIRYQCTESGLVNVLGCIDEGGLFIELGRDILLNGIVHRCHRINNTTFYHRFQCEDMTLQQCISSAPTPRRVRSIRQDV</sequence>
<accession>A0A7E4VA34</accession>
<dbReference type="WBParaSite" id="Pan_g17951.t1">
    <property type="protein sequence ID" value="Pan_g17951.t1"/>
    <property type="gene ID" value="Pan_g17951"/>
</dbReference>
<dbReference type="InterPro" id="IPR055119">
    <property type="entry name" value="Mig18_Fn1"/>
</dbReference>
<feature type="signal peptide" evidence="1">
    <location>
        <begin position="1"/>
        <end position="17"/>
    </location>
</feature>
<name>A0A7E4VA34_PANRE</name>
<evidence type="ECO:0000313" key="4">
    <source>
        <dbReference type="WBParaSite" id="Pan_g17951.t1"/>
    </source>
</evidence>
<dbReference type="PANTHER" id="PTHR35572:SF4">
    <property type="entry name" value="PROTEIN CBG15747"/>
    <property type="match status" value="1"/>
</dbReference>
<organism evidence="3 4">
    <name type="scientific">Panagrellus redivivus</name>
    <name type="common">Microworm</name>
    <dbReference type="NCBI Taxonomy" id="6233"/>
    <lineage>
        <taxon>Eukaryota</taxon>
        <taxon>Metazoa</taxon>
        <taxon>Ecdysozoa</taxon>
        <taxon>Nematoda</taxon>
        <taxon>Chromadorea</taxon>
        <taxon>Rhabditida</taxon>
        <taxon>Tylenchina</taxon>
        <taxon>Panagrolaimomorpha</taxon>
        <taxon>Panagrolaimoidea</taxon>
        <taxon>Panagrolaimidae</taxon>
        <taxon>Panagrellus</taxon>
    </lineage>
</organism>
<dbReference type="Pfam" id="PF23003">
    <property type="entry name" value="Fn1_2"/>
    <property type="match status" value="3"/>
</dbReference>
<dbReference type="InterPro" id="IPR040282">
    <property type="entry name" value="Mig-18-like"/>
</dbReference>
<dbReference type="AlphaFoldDB" id="A0A7E4VA34"/>
<reference evidence="4" key="2">
    <citation type="submission" date="2020-10" db="UniProtKB">
        <authorList>
            <consortium name="WormBaseParasite"/>
        </authorList>
    </citation>
    <scope>IDENTIFICATION</scope>
</reference>
<evidence type="ECO:0000256" key="1">
    <source>
        <dbReference type="SAM" id="SignalP"/>
    </source>
</evidence>
<feature type="chain" id="PRO_5028894860" evidence="1">
    <location>
        <begin position="18"/>
        <end position="302"/>
    </location>
</feature>
<proteinExistence type="predicted"/>
<dbReference type="PANTHER" id="PTHR35572">
    <property type="entry name" value="PROTEIN CBG04538-RELATED"/>
    <property type="match status" value="1"/>
</dbReference>
<feature type="domain" description="Abnormal cell migration protein 18-like fibronectin type I" evidence="2">
    <location>
        <begin position="63"/>
        <end position="126"/>
    </location>
</feature>